<dbReference type="GO" id="GO:0016705">
    <property type="term" value="F:oxidoreductase activity, acting on paired donors, with incorporation or reduction of molecular oxygen"/>
    <property type="evidence" value="ECO:0007669"/>
    <property type="project" value="InterPro"/>
</dbReference>
<evidence type="ECO:0000313" key="3">
    <source>
        <dbReference type="Proteomes" id="UP000799444"/>
    </source>
</evidence>
<dbReference type="OrthoDB" id="3934656at2759"/>
<dbReference type="Pfam" id="PF00067">
    <property type="entry name" value="p450"/>
    <property type="match status" value="1"/>
</dbReference>
<dbReference type="InterPro" id="IPR036396">
    <property type="entry name" value="Cyt_P450_sf"/>
</dbReference>
<reference evidence="2" key="1">
    <citation type="journal article" date="2020" name="Stud. Mycol.">
        <title>101 Dothideomycetes genomes: a test case for predicting lifestyles and emergence of pathogens.</title>
        <authorList>
            <person name="Haridas S."/>
            <person name="Albert R."/>
            <person name="Binder M."/>
            <person name="Bloem J."/>
            <person name="Labutti K."/>
            <person name="Salamov A."/>
            <person name="Andreopoulos B."/>
            <person name="Baker S."/>
            <person name="Barry K."/>
            <person name="Bills G."/>
            <person name="Bluhm B."/>
            <person name="Cannon C."/>
            <person name="Castanera R."/>
            <person name="Culley D."/>
            <person name="Daum C."/>
            <person name="Ezra D."/>
            <person name="Gonzalez J."/>
            <person name="Henrissat B."/>
            <person name="Kuo A."/>
            <person name="Liang C."/>
            <person name="Lipzen A."/>
            <person name="Lutzoni F."/>
            <person name="Magnuson J."/>
            <person name="Mondo S."/>
            <person name="Nolan M."/>
            <person name="Ohm R."/>
            <person name="Pangilinan J."/>
            <person name="Park H.-J."/>
            <person name="Ramirez L."/>
            <person name="Alfaro M."/>
            <person name="Sun H."/>
            <person name="Tritt A."/>
            <person name="Yoshinaga Y."/>
            <person name="Zwiers L.-H."/>
            <person name="Turgeon B."/>
            <person name="Goodwin S."/>
            <person name="Spatafora J."/>
            <person name="Crous P."/>
            <person name="Grigoriev I."/>
        </authorList>
    </citation>
    <scope>NUCLEOTIDE SEQUENCE</scope>
    <source>
        <strain evidence="2">CBS 125425</strain>
    </source>
</reference>
<accession>A0A9P4V2A6</accession>
<feature type="transmembrane region" description="Helical" evidence="1">
    <location>
        <begin position="9"/>
        <end position="28"/>
    </location>
</feature>
<dbReference type="GO" id="GO:0005506">
    <property type="term" value="F:iron ion binding"/>
    <property type="evidence" value="ECO:0007669"/>
    <property type="project" value="InterPro"/>
</dbReference>
<sequence>MLSMIPPQTLALGALVSLIVYYLIWTFYTLTLHPYARYPGPFLAKLTSWHRWYTLRYHIDANVRLPLHVRYGPIVRIAPDEVSIADPAAIDAISRRAFTKTDFYDNFDPRLGGRPEIFAERDERKHDGLKRMLVPLFRAESVAKYEGYIDDILGVFCDKMDERVGDTVDLAEWVARFSWDTVGRMVHSFDGGFGMLRDGVDFNGWMGMVRVMQWNTGQLHYVPFGFRTLYFVFQMLISGKTREGVLAAVTAIKQSRALIKRRKEREALGEKFNPDDMLSKMLRMEEDEKLDWCEDDTILTLNAFIWAGSDTTASTLGMITFFILRDQRVCQKLKAEIDAANVDGYMSYQTAAALPYLGACIHEGFRLHTIIGMGWPRRVPPGGAEICGQHFPGGYKVQLNHNVTHLDKSIYGEYAEEYRPERWIENDENTTIAMHRHLHTFGYGNRIAMSEIYKFIPTVLKRYRFDVLKEPWVSRGWFQQPEHFIVKVNSSVEH</sequence>
<dbReference type="GO" id="GO:0004497">
    <property type="term" value="F:monooxygenase activity"/>
    <property type="evidence" value="ECO:0007669"/>
    <property type="project" value="InterPro"/>
</dbReference>
<protein>
    <submittedName>
        <fullName evidence="2">Cytochrome P450</fullName>
    </submittedName>
</protein>
<dbReference type="SUPFAM" id="SSF48264">
    <property type="entry name" value="Cytochrome P450"/>
    <property type="match status" value="1"/>
</dbReference>
<comment type="caution">
    <text evidence="2">The sequence shown here is derived from an EMBL/GenBank/DDBJ whole genome shotgun (WGS) entry which is preliminary data.</text>
</comment>
<keyword evidence="3" id="KW-1185">Reference proteome</keyword>
<dbReference type="Gene3D" id="1.10.630.10">
    <property type="entry name" value="Cytochrome P450"/>
    <property type="match status" value="1"/>
</dbReference>
<dbReference type="PANTHER" id="PTHR24305:SF229">
    <property type="entry name" value="P450, PUTATIVE (EUROFUNG)-RELATED"/>
    <property type="match status" value="1"/>
</dbReference>
<keyword evidence="1" id="KW-0812">Transmembrane</keyword>
<name>A0A9P4V2A6_9PLEO</name>
<dbReference type="Proteomes" id="UP000799444">
    <property type="component" value="Unassembled WGS sequence"/>
</dbReference>
<organism evidence="2 3">
    <name type="scientific">Polyplosphaeria fusca</name>
    <dbReference type="NCBI Taxonomy" id="682080"/>
    <lineage>
        <taxon>Eukaryota</taxon>
        <taxon>Fungi</taxon>
        <taxon>Dikarya</taxon>
        <taxon>Ascomycota</taxon>
        <taxon>Pezizomycotina</taxon>
        <taxon>Dothideomycetes</taxon>
        <taxon>Pleosporomycetidae</taxon>
        <taxon>Pleosporales</taxon>
        <taxon>Tetraplosphaeriaceae</taxon>
        <taxon>Polyplosphaeria</taxon>
    </lineage>
</organism>
<evidence type="ECO:0000313" key="2">
    <source>
        <dbReference type="EMBL" id="KAF2737217.1"/>
    </source>
</evidence>
<dbReference type="GO" id="GO:0020037">
    <property type="term" value="F:heme binding"/>
    <property type="evidence" value="ECO:0007669"/>
    <property type="project" value="InterPro"/>
</dbReference>
<dbReference type="PANTHER" id="PTHR24305">
    <property type="entry name" value="CYTOCHROME P450"/>
    <property type="match status" value="1"/>
</dbReference>
<dbReference type="EMBL" id="ML996118">
    <property type="protein sequence ID" value="KAF2737217.1"/>
    <property type="molecule type" value="Genomic_DNA"/>
</dbReference>
<dbReference type="AlphaFoldDB" id="A0A9P4V2A6"/>
<dbReference type="InterPro" id="IPR050121">
    <property type="entry name" value="Cytochrome_P450_monoxygenase"/>
</dbReference>
<proteinExistence type="predicted"/>
<keyword evidence="1" id="KW-0472">Membrane</keyword>
<keyword evidence="1" id="KW-1133">Transmembrane helix</keyword>
<gene>
    <name evidence="2" type="ORF">EJ04DRAFT_561853</name>
</gene>
<dbReference type="InterPro" id="IPR001128">
    <property type="entry name" value="Cyt_P450"/>
</dbReference>
<evidence type="ECO:0000256" key="1">
    <source>
        <dbReference type="SAM" id="Phobius"/>
    </source>
</evidence>